<organism evidence="9 10">
    <name type="scientific">Aeoliella mucimassa</name>
    <dbReference type="NCBI Taxonomy" id="2527972"/>
    <lineage>
        <taxon>Bacteria</taxon>
        <taxon>Pseudomonadati</taxon>
        <taxon>Planctomycetota</taxon>
        <taxon>Planctomycetia</taxon>
        <taxon>Pirellulales</taxon>
        <taxon>Lacipirellulaceae</taxon>
        <taxon>Aeoliella</taxon>
    </lineage>
</organism>
<dbReference type="GO" id="GO:0046524">
    <property type="term" value="F:sucrose-phosphate synthase activity"/>
    <property type="evidence" value="ECO:0007669"/>
    <property type="project" value="UniProtKB-EC"/>
</dbReference>
<dbReference type="Pfam" id="PF00534">
    <property type="entry name" value="Glycos_transf_1"/>
    <property type="match status" value="1"/>
</dbReference>
<dbReference type="SFLD" id="SFLDG01141">
    <property type="entry name" value="C2.B.1:_Sucrose_Phosphatase_Li"/>
    <property type="match status" value="1"/>
</dbReference>
<sequence>MYLQLISIHGLIRGESVEMGRDADTGGQVRYVLELAKTLSKFPQVEQVDLFTRRIKDRRVSEDYAEEIEQLTPNCRIVRLPCGGGKYIRKERLWPHLDEYVDAMISFTRREGREPALVHGHYADAGYVAKEVASMFGAPFVFTGHSLGKPKLDYLESEGWTIEQANKELAIEQRINVEQDCLAVADLVITSTRHERDHQYRDYFRDGDLRFEVIPPGTDLERFFPYYEYDMPSAEIDERFKQARVRMNHDLGRFHLASDKPLILALCRPDRRKNIGALIDAYGQSNELKAIANLAVFAGIRQDIETMPDNEQQVLTDMLLAMDRYDLYGKMAIPKNHDSEYEVPELYRLAAASRGIFVNTAFTELFGLTAIESSATGLPFVVTENGGPQDIEENCKSGLLVDVNDQQQLTSSMIKLLTDNMAWTEASTNGVNRVREFYTWESHCERYLEVIDELVDVAKPPPTVRSPLGRRIATLDCMLITDIDNTLLGDDAALESLKEIIHENRDRMGFGVASGRALELVNQALEDNGIEEIDVVIASVGCEIYYGRDRVPDKGWASQLRARWRPDRIHEALDPLSFLTLQTAEHTQREFKVSYDLDAEADADDALALIHEHLARAKVGYTLVFSHGTFIDLLPHRASKGKAVRYLSGKWNVPLNRVATAGDSGNDRDMLMGQTAGIVVGNYDEELSTLKNSKTNKVYFANAHCAAGIIEGLQHYRLIEAPVTM</sequence>
<gene>
    <name evidence="9" type="primary">mfpsA_2</name>
    <name evidence="9" type="ORF">Pan181_07020</name>
</gene>
<dbReference type="InterPro" id="IPR006379">
    <property type="entry name" value="HAD-SF_hydro_IIB"/>
</dbReference>
<feature type="domain" description="Glycosyl transferase family 1" evidence="6">
    <location>
        <begin position="257"/>
        <end position="420"/>
    </location>
</feature>
<evidence type="ECO:0000256" key="2">
    <source>
        <dbReference type="ARBA" id="ARBA00012536"/>
    </source>
</evidence>
<dbReference type="InterPro" id="IPR036412">
    <property type="entry name" value="HAD-like_sf"/>
</dbReference>
<dbReference type="Proteomes" id="UP000315750">
    <property type="component" value="Chromosome"/>
</dbReference>
<dbReference type="SFLD" id="SFLDG01140">
    <property type="entry name" value="C2.B:_Phosphomannomutase_and_P"/>
    <property type="match status" value="1"/>
</dbReference>
<dbReference type="Gene3D" id="3.40.50.1000">
    <property type="entry name" value="HAD superfamily/HAD-like"/>
    <property type="match status" value="1"/>
</dbReference>
<dbReference type="InterPro" id="IPR028098">
    <property type="entry name" value="Glyco_trans_4-like_N"/>
</dbReference>
<keyword evidence="3 9" id="KW-0328">Glycosyltransferase</keyword>
<dbReference type="Pfam" id="PF13579">
    <property type="entry name" value="Glyco_trans_4_4"/>
    <property type="match status" value="1"/>
</dbReference>
<dbReference type="SUPFAM" id="SSF53756">
    <property type="entry name" value="UDP-Glycosyltransferase/glycogen phosphorylase"/>
    <property type="match status" value="1"/>
</dbReference>
<dbReference type="InterPro" id="IPR023214">
    <property type="entry name" value="HAD_sf"/>
</dbReference>
<accession>A0A518AII9</accession>
<evidence type="ECO:0000313" key="9">
    <source>
        <dbReference type="EMBL" id="QDU54520.1"/>
    </source>
</evidence>
<keyword evidence="10" id="KW-1185">Reference proteome</keyword>
<dbReference type="InterPro" id="IPR001296">
    <property type="entry name" value="Glyco_trans_1"/>
</dbReference>
<dbReference type="InterPro" id="IPR006380">
    <property type="entry name" value="SPP-like_dom"/>
</dbReference>
<evidence type="ECO:0000313" key="10">
    <source>
        <dbReference type="Proteomes" id="UP000315750"/>
    </source>
</evidence>
<dbReference type="NCBIfam" id="TIGR02471">
    <property type="entry name" value="sucr_syn_bact_C"/>
    <property type="match status" value="1"/>
</dbReference>
<evidence type="ECO:0000259" key="8">
    <source>
        <dbReference type="Pfam" id="PF13579"/>
    </source>
</evidence>
<dbReference type="PANTHER" id="PTHR46039:SF5">
    <property type="entry name" value="SUCROSE-PHOSPHATE SYNTHASE 3-RELATED"/>
    <property type="match status" value="1"/>
</dbReference>
<evidence type="ECO:0000259" key="6">
    <source>
        <dbReference type="Pfam" id="PF00534"/>
    </source>
</evidence>
<dbReference type="GO" id="GO:0016791">
    <property type="term" value="F:phosphatase activity"/>
    <property type="evidence" value="ECO:0007669"/>
    <property type="project" value="UniProtKB-ARBA"/>
</dbReference>
<dbReference type="SUPFAM" id="SSF56784">
    <property type="entry name" value="HAD-like"/>
    <property type="match status" value="1"/>
</dbReference>
<dbReference type="Pfam" id="PF05116">
    <property type="entry name" value="S6PP"/>
    <property type="match status" value="1"/>
</dbReference>
<name>A0A518AII9_9BACT</name>
<dbReference type="InterPro" id="IPR044161">
    <property type="entry name" value="SPS"/>
</dbReference>
<protein>
    <recommendedName>
        <fullName evidence="2">sucrose-phosphate synthase</fullName>
        <ecNumber evidence="2">2.4.1.14</ecNumber>
    </recommendedName>
</protein>
<dbReference type="EC" id="2.4.1.14" evidence="2"/>
<dbReference type="PANTHER" id="PTHR46039">
    <property type="entry name" value="SUCROSE-PHOSPHATE SYNTHASE 3-RELATED"/>
    <property type="match status" value="1"/>
</dbReference>
<evidence type="ECO:0000256" key="3">
    <source>
        <dbReference type="ARBA" id="ARBA00022676"/>
    </source>
</evidence>
<evidence type="ECO:0000256" key="1">
    <source>
        <dbReference type="ARBA" id="ARBA00006530"/>
    </source>
</evidence>
<comment type="similarity">
    <text evidence="1">Belongs to the glycosyltransferase 1 family.</text>
</comment>
<evidence type="ECO:0000256" key="4">
    <source>
        <dbReference type="ARBA" id="ARBA00022679"/>
    </source>
</evidence>
<dbReference type="SFLD" id="SFLDS00003">
    <property type="entry name" value="Haloacid_Dehalogenase"/>
    <property type="match status" value="1"/>
</dbReference>
<keyword evidence="4 9" id="KW-0808">Transferase</keyword>
<dbReference type="EMBL" id="CP036278">
    <property type="protein sequence ID" value="QDU54520.1"/>
    <property type="molecule type" value="Genomic_DNA"/>
</dbReference>
<feature type="domain" description="Sucrose phosphatase-like" evidence="7">
    <location>
        <begin position="477"/>
        <end position="717"/>
    </location>
</feature>
<dbReference type="KEGG" id="amuc:Pan181_07020"/>
<dbReference type="Gene3D" id="3.90.1070.10">
    <property type="match status" value="1"/>
</dbReference>
<feature type="domain" description="Glycosyltransferase subfamily 4-like N-terminal" evidence="8">
    <location>
        <begin position="26"/>
        <end position="217"/>
    </location>
</feature>
<dbReference type="OrthoDB" id="9781413at2"/>
<evidence type="ECO:0000259" key="7">
    <source>
        <dbReference type="Pfam" id="PF05116"/>
    </source>
</evidence>
<evidence type="ECO:0000256" key="5">
    <source>
        <dbReference type="ARBA" id="ARBA00047471"/>
    </source>
</evidence>
<dbReference type="RefSeq" id="WP_145245489.1">
    <property type="nucleotide sequence ID" value="NZ_CP036278.1"/>
</dbReference>
<dbReference type="NCBIfam" id="TIGR01484">
    <property type="entry name" value="HAD-SF-IIB"/>
    <property type="match status" value="1"/>
</dbReference>
<proteinExistence type="inferred from homology"/>
<dbReference type="Gene3D" id="3.40.50.2000">
    <property type="entry name" value="Glycogen Phosphorylase B"/>
    <property type="match status" value="2"/>
</dbReference>
<reference evidence="9 10" key="1">
    <citation type="submission" date="2019-02" db="EMBL/GenBank/DDBJ databases">
        <title>Deep-cultivation of Planctomycetes and their phenomic and genomic characterization uncovers novel biology.</title>
        <authorList>
            <person name="Wiegand S."/>
            <person name="Jogler M."/>
            <person name="Boedeker C."/>
            <person name="Pinto D."/>
            <person name="Vollmers J."/>
            <person name="Rivas-Marin E."/>
            <person name="Kohn T."/>
            <person name="Peeters S.H."/>
            <person name="Heuer A."/>
            <person name="Rast P."/>
            <person name="Oberbeckmann S."/>
            <person name="Bunk B."/>
            <person name="Jeske O."/>
            <person name="Meyerdierks A."/>
            <person name="Storesund J.E."/>
            <person name="Kallscheuer N."/>
            <person name="Luecker S."/>
            <person name="Lage O.M."/>
            <person name="Pohl T."/>
            <person name="Merkel B.J."/>
            <person name="Hornburger P."/>
            <person name="Mueller R.-W."/>
            <person name="Bruemmer F."/>
            <person name="Labrenz M."/>
            <person name="Spormann A.M."/>
            <person name="Op den Camp H."/>
            <person name="Overmann J."/>
            <person name="Amann R."/>
            <person name="Jetten M.S.M."/>
            <person name="Mascher T."/>
            <person name="Medema M.H."/>
            <person name="Devos D.P."/>
            <person name="Kaster A.-K."/>
            <person name="Ovreas L."/>
            <person name="Rohde M."/>
            <person name="Galperin M.Y."/>
            <person name="Jogler C."/>
        </authorList>
    </citation>
    <scope>NUCLEOTIDE SEQUENCE [LARGE SCALE GENOMIC DNA]</scope>
    <source>
        <strain evidence="9 10">Pan181</strain>
    </source>
</reference>
<dbReference type="AlphaFoldDB" id="A0A518AII9"/>
<dbReference type="InterPro" id="IPR012821">
    <property type="entry name" value="Sucrose_P_synth_Pase-like_dom"/>
</dbReference>
<comment type="catalytic activity">
    <reaction evidence="5">
        <text>beta-D-fructose 6-phosphate + UDP-alpha-D-glucose = sucrose 6(F)-phosphate + UDP + H(+)</text>
        <dbReference type="Rhea" id="RHEA:22172"/>
        <dbReference type="ChEBI" id="CHEBI:15378"/>
        <dbReference type="ChEBI" id="CHEBI:57634"/>
        <dbReference type="ChEBI" id="CHEBI:57723"/>
        <dbReference type="ChEBI" id="CHEBI:58223"/>
        <dbReference type="ChEBI" id="CHEBI:58885"/>
        <dbReference type="EC" id="2.4.1.14"/>
    </reaction>
</comment>